<comment type="caution">
    <text evidence="1">The sequence shown here is derived from an EMBL/GenBank/DDBJ whole genome shotgun (WGS) entry which is preliminary data.</text>
</comment>
<dbReference type="Proteomes" id="UP000814140">
    <property type="component" value="Unassembled WGS sequence"/>
</dbReference>
<gene>
    <name evidence="1" type="ORF">BV25DRAFT_1898083</name>
</gene>
<reference evidence="1" key="1">
    <citation type="submission" date="2021-03" db="EMBL/GenBank/DDBJ databases">
        <authorList>
            <consortium name="DOE Joint Genome Institute"/>
            <person name="Ahrendt S."/>
            <person name="Looney B.P."/>
            <person name="Miyauchi S."/>
            <person name="Morin E."/>
            <person name="Drula E."/>
            <person name="Courty P.E."/>
            <person name="Chicoki N."/>
            <person name="Fauchery L."/>
            <person name="Kohler A."/>
            <person name="Kuo A."/>
            <person name="Labutti K."/>
            <person name="Pangilinan J."/>
            <person name="Lipzen A."/>
            <person name="Riley R."/>
            <person name="Andreopoulos W."/>
            <person name="He G."/>
            <person name="Johnson J."/>
            <person name="Barry K.W."/>
            <person name="Grigoriev I.V."/>
            <person name="Nagy L."/>
            <person name="Hibbett D."/>
            <person name="Henrissat B."/>
            <person name="Matheny P.B."/>
            <person name="Labbe J."/>
            <person name="Martin F."/>
        </authorList>
    </citation>
    <scope>NUCLEOTIDE SEQUENCE</scope>
    <source>
        <strain evidence="1">HHB10654</strain>
    </source>
</reference>
<organism evidence="1 2">
    <name type="scientific">Artomyces pyxidatus</name>
    <dbReference type="NCBI Taxonomy" id="48021"/>
    <lineage>
        <taxon>Eukaryota</taxon>
        <taxon>Fungi</taxon>
        <taxon>Dikarya</taxon>
        <taxon>Basidiomycota</taxon>
        <taxon>Agaricomycotina</taxon>
        <taxon>Agaricomycetes</taxon>
        <taxon>Russulales</taxon>
        <taxon>Auriscalpiaceae</taxon>
        <taxon>Artomyces</taxon>
    </lineage>
</organism>
<dbReference type="EMBL" id="MU277195">
    <property type="protein sequence ID" value="KAI0065464.1"/>
    <property type="molecule type" value="Genomic_DNA"/>
</dbReference>
<reference evidence="1" key="2">
    <citation type="journal article" date="2022" name="New Phytol.">
        <title>Evolutionary transition to the ectomycorrhizal habit in the genomes of a hyperdiverse lineage of mushroom-forming fungi.</title>
        <authorList>
            <person name="Looney B."/>
            <person name="Miyauchi S."/>
            <person name="Morin E."/>
            <person name="Drula E."/>
            <person name="Courty P.E."/>
            <person name="Kohler A."/>
            <person name="Kuo A."/>
            <person name="LaButti K."/>
            <person name="Pangilinan J."/>
            <person name="Lipzen A."/>
            <person name="Riley R."/>
            <person name="Andreopoulos W."/>
            <person name="He G."/>
            <person name="Johnson J."/>
            <person name="Nolan M."/>
            <person name="Tritt A."/>
            <person name="Barry K.W."/>
            <person name="Grigoriev I.V."/>
            <person name="Nagy L.G."/>
            <person name="Hibbett D."/>
            <person name="Henrissat B."/>
            <person name="Matheny P.B."/>
            <person name="Labbe J."/>
            <person name="Martin F.M."/>
        </authorList>
    </citation>
    <scope>NUCLEOTIDE SEQUENCE</scope>
    <source>
        <strain evidence="1">HHB10654</strain>
    </source>
</reference>
<proteinExistence type="predicted"/>
<protein>
    <submittedName>
        <fullName evidence="1">Uncharacterized protein</fullName>
    </submittedName>
</protein>
<keyword evidence="2" id="KW-1185">Reference proteome</keyword>
<evidence type="ECO:0000313" key="1">
    <source>
        <dbReference type="EMBL" id="KAI0065464.1"/>
    </source>
</evidence>
<sequence length="576" mass="62013">MDLWTLFRRTRIILFTALIFICLAWAALFVVSIVREWSHYAIFQRAIVLGLLVVHGFTSILLYLMIVVHFRLWMDFVRVVCLLLIHIGSAVLFTLYSPDFPCANLGSEQNCRDMNFVIFVGCWVISGIIVGYAIALAVMACRPRPVESLSGKPEVYLPKSPKAPSIQYSYRRHSSASSVNSRTGLTNPRLSDVMTYEQPRAPPVANGRPEYNLRSENPFSPPWQQSSPPMGYMGGNTPVSMPGAHSAFTDAISRTQSPASFRSMGSTASVPRGMPPATPKSAASPHSAATPHSAVSARSAATPRSASQMPMESLLSPSNPSPFPNPFRDPDPMPRTQSPVSIYSVSSMNSDMGTRDRAGSESSIAGMPPMGSSLPPAYIPGPAPPHAAFQAPNRMLRRSMSNPYTGLNTYALPGPSAGARNGYLTVTSVTGAPRLVPNRGHTTTPGGLSIHSVAASMHSQPSSAYAPQPSAYAPQPSAYTPQPRARQLNAFLRLQPPPPGVLAPASQALYNAPFGTRGPAATILRRYGSQGHSPVSPGQHSVRQMAGVLGERRGSDGQMLDEGQWRRLVMNAANRP</sequence>
<name>A0ACB8T9G7_9AGAM</name>
<accession>A0ACB8T9G7</accession>
<evidence type="ECO:0000313" key="2">
    <source>
        <dbReference type="Proteomes" id="UP000814140"/>
    </source>
</evidence>